<keyword evidence="4" id="KW-0472">Membrane</keyword>
<organism evidence="6">
    <name type="scientific">Oikopleura dioica</name>
    <name type="common">Tunicate</name>
    <dbReference type="NCBI Taxonomy" id="34765"/>
    <lineage>
        <taxon>Eukaryota</taxon>
        <taxon>Metazoa</taxon>
        <taxon>Chordata</taxon>
        <taxon>Tunicata</taxon>
        <taxon>Appendicularia</taxon>
        <taxon>Copelata</taxon>
        <taxon>Oikopleuridae</taxon>
        <taxon>Oikopleura</taxon>
    </lineage>
</organism>
<name>E4XKR1_OIKDI</name>
<evidence type="ECO:0000256" key="3">
    <source>
        <dbReference type="ARBA" id="ARBA00022989"/>
    </source>
</evidence>
<evidence type="ECO:0000259" key="5">
    <source>
        <dbReference type="PROSITE" id="PS51380"/>
    </source>
</evidence>
<reference evidence="6" key="1">
    <citation type="journal article" date="2010" name="Science">
        <title>Plasticity of animal genome architecture unmasked by rapid evolution of a pelagic tunicate.</title>
        <authorList>
            <person name="Denoeud F."/>
            <person name="Henriet S."/>
            <person name="Mungpakdee S."/>
            <person name="Aury J.M."/>
            <person name="Da Silva C."/>
            <person name="Brinkmann H."/>
            <person name="Mikhaleva J."/>
            <person name="Olsen L.C."/>
            <person name="Jubin C."/>
            <person name="Canestro C."/>
            <person name="Bouquet J.M."/>
            <person name="Danks G."/>
            <person name="Poulain J."/>
            <person name="Campsteijn C."/>
            <person name="Adamski M."/>
            <person name="Cross I."/>
            <person name="Yadetie F."/>
            <person name="Muffato M."/>
            <person name="Louis A."/>
            <person name="Butcher S."/>
            <person name="Tsagkogeorga G."/>
            <person name="Konrad A."/>
            <person name="Singh S."/>
            <person name="Jensen M.F."/>
            <person name="Cong E.H."/>
            <person name="Eikeseth-Otteraa H."/>
            <person name="Noel B."/>
            <person name="Anthouard V."/>
            <person name="Porcel B.M."/>
            <person name="Kachouri-Lafond R."/>
            <person name="Nishino A."/>
            <person name="Ugolini M."/>
            <person name="Chourrout P."/>
            <person name="Nishida H."/>
            <person name="Aasland R."/>
            <person name="Huzurbazar S."/>
            <person name="Westhof E."/>
            <person name="Delsuc F."/>
            <person name="Lehrach H."/>
            <person name="Reinhardt R."/>
            <person name="Weissenbach J."/>
            <person name="Roy S.W."/>
            <person name="Artiguenave F."/>
            <person name="Postlethwait J.H."/>
            <person name="Manak J.R."/>
            <person name="Thompson E.M."/>
            <person name="Jaillon O."/>
            <person name="Du Pasquier L."/>
            <person name="Boudinot P."/>
            <person name="Liberles D.A."/>
            <person name="Volff J.N."/>
            <person name="Philippe H."/>
            <person name="Lenhard B."/>
            <person name="Roest Crollius H."/>
            <person name="Wincker P."/>
            <person name="Chourrout D."/>
        </authorList>
    </citation>
    <scope>NUCLEOTIDE SEQUENCE [LARGE SCALE GENOMIC DNA]</scope>
</reference>
<feature type="domain" description="EXS" evidence="5">
    <location>
        <begin position="63"/>
        <end position="260"/>
    </location>
</feature>
<dbReference type="GO" id="GO:0016036">
    <property type="term" value="P:cellular response to phosphate starvation"/>
    <property type="evidence" value="ECO:0007669"/>
    <property type="project" value="TreeGrafter"/>
</dbReference>
<evidence type="ECO:0000256" key="1">
    <source>
        <dbReference type="ARBA" id="ARBA00004141"/>
    </source>
</evidence>
<keyword evidence="7" id="KW-1185">Reference proteome</keyword>
<dbReference type="InParanoid" id="E4XKR1"/>
<proteinExistence type="predicted"/>
<comment type="subcellular location">
    <subcellularLocation>
        <location evidence="1">Membrane</location>
        <topology evidence="1">Multi-pass membrane protein</topology>
    </subcellularLocation>
</comment>
<keyword evidence="2" id="KW-0812">Transmembrane</keyword>
<dbReference type="OrthoDB" id="9970435at2759"/>
<dbReference type="GO" id="GO:0005794">
    <property type="term" value="C:Golgi apparatus"/>
    <property type="evidence" value="ECO:0007669"/>
    <property type="project" value="TreeGrafter"/>
</dbReference>
<dbReference type="Pfam" id="PF03124">
    <property type="entry name" value="EXS"/>
    <property type="match status" value="1"/>
</dbReference>
<dbReference type="PROSITE" id="PS51380">
    <property type="entry name" value="EXS"/>
    <property type="match status" value="1"/>
</dbReference>
<evidence type="ECO:0000256" key="2">
    <source>
        <dbReference type="ARBA" id="ARBA00022692"/>
    </source>
</evidence>
<evidence type="ECO:0000313" key="6">
    <source>
        <dbReference type="EMBL" id="CBY24977.1"/>
    </source>
</evidence>
<dbReference type="PANTHER" id="PTHR10783:SF103">
    <property type="entry name" value="SOLUTE CARRIER FAMILY 53 MEMBER 1"/>
    <property type="match status" value="1"/>
</dbReference>
<gene>
    <name evidence="6" type="ORF">GSOID_T00014277001</name>
</gene>
<dbReference type="InterPro" id="IPR004342">
    <property type="entry name" value="EXS_C"/>
</dbReference>
<dbReference type="PANTHER" id="PTHR10783">
    <property type="entry name" value="XENOTROPIC AND POLYTROPIC RETROVIRUS RECEPTOR 1-RELATED"/>
    <property type="match status" value="1"/>
</dbReference>
<evidence type="ECO:0000256" key="4">
    <source>
        <dbReference type="ARBA" id="ARBA00023136"/>
    </source>
</evidence>
<dbReference type="GO" id="GO:0000822">
    <property type="term" value="F:inositol hexakisphosphate binding"/>
    <property type="evidence" value="ECO:0007669"/>
    <property type="project" value="TreeGrafter"/>
</dbReference>
<evidence type="ECO:0000313" key="7">
    <source>
        <dbReference type="Proteomes" id="UP000001307"/>
    </source>
</evidence>
<dbReference type="GO" id="GO:0006817">
    <property type="term" value="P:phosphate ion transport"/>
    <property type="evidence" value="ECO:0007669"/>
    <property type="project" value="TreeGrafter"/>
</dbReference>
<accession>E4XKR1</accession>
<protein>
    <recommendedName>
        <fullName evidence="5">EXS domain-containing protein</fullName>
    </recommendedName>
</protein>
<keyword evidence="3" id="KW-1133">Transmembrane helix</keyword>
<dbReference type="Proteomes" id="UP000001307">
    <property type="component" value="Unassembled WGS sequence"/>
</dbReference>
<dbReference type="AlphaFoldDB" id="E4XKR1"/>
<sequence>MNRRKAVLIREIFAGFVKVEFVDFWLADQFNSLVGIFMDTQFRVQNATPWSEDIFGQYYDYSWLATLVRSSSTLMTPLLAWIRFLQCLRRFHDDGSSSHLYNTAKYSTSFLKYGMAFYYAQEPSKSTFALMCCAYFCSSAFTLYWDLIHDWGFLLTKNQKIPFLRDDLAYTSRTGTNNFYYFAILENTLLRFSWIVQVSTKQFKNSSTFEKATISTVVLLLEMFRRFIWNFLRLENEHFNNCGEFRTVRTKILDKRIDLS</sequence>
<dbReference type="GO" id="GO:0005886">
    <property type="term" value="C:plasma membrane"/>
    <property type="evidence" value="ECO:0007669"/>
    <property type="project" value="TreeGrafter"/>
</dbReference>
<dbReference type="EMBL" id="FN653066">
    <property type="protein sequence ID" value="CBY24977.1"/>
    <property type="molecule type" value="Genomic_DNA"/>
</dbReference>